<evidence type="ECO:0000256" key="1">
    <source>
        <dbReference type="ARBA" id="ARBA00022801"/>
    </source>
</evidence>
<evidence type="ECO:0000256" key="3">
    <source>
        <dbReference type="RuleBase" id="RU000489"/>
    </source>
</evidence>
<dbReference type="Gene3D" id="3.20.20.80">
    <property type="entry name" value="Glycosidases"/>
    <property type="match status" value="1"/>
</dbReference>
<dbReference type="Pfam" id="PF00704">
    <property type="entry name" value="Glyco_hydro_18"/>
    <property type="match status" value="1"/>
</dbReference>
<gene>
    <name evidence="7" type="ORF">H6P81_006654</name>
</gene>
<feature type="domain" description="GH18" evidence="6">
    <location>
        <begin position="37"/>
        <end position="312"/>
    </location>
</feature>
<name>A0AAV7EXX9_ARIFI</name>
<sequence>MNTENLLFHLSMGISKFIFSIFLVQSLLRHSPTQAAKLFREYIGADSNTTKFSDVPINPAVDFHFILSFAIDYTTTGSSPTNGQFSIFWDSGCLSPAEVRAIKRAHHNVKVALSLGGDTVEPEKYAFFAPSSVESWVHNAVTSLTKIIQEYHLDGIDIDYEHFKSNSTTFAECIGRLVTTLKKNGVISFASIAPYENDTVQNNYLALWKKYSHVIDYVNFQFYAYEKGTGISQFLSYFKIQSSNYRGGKVLVSFSTEGDGGLSPAHGFFTACRKLQKKGKLHGIFVWSADDSKRMGFRYEYESQALLANTTV</sequence>
<evidence type="ECO:0000313" key="7">
    <source>
        <dbReference type="EMBL" id="KAG9453750.1"/>
    </source>
</evidence>
<dbReference type="AlphaFoldDB" id="A0AAV7EXX9"/>
<accession>A0AAV7EXX9</accession>
<evidence type="ECO:0000256" key="5">
    <source>
        <dbReference type="SAM" id="Phobius"/>
    </source>
</evidence>
<proteinExistence type="inferred from homology"/>
<dbReference type="PRINTS" id="PR00551">
    <property type="entry name" value="2SGLOBULIN"/>
</dbReference>
<reference evidence="7 8" key="1">
    <citation type="submission" date="2021-07" db="EMBL/GenBank/DDBJ databases">
        <title>The Aristolochia fimbriata genome: insights into angiosperm evolution, floral development and chemical biosynthesis.</title>
        <authorList>
            <person name="Jiao Y."/>
        </authorList>
    </citation>
    <scope>NUCLEOTIDE SEQUENCE [LARGE SCALE GENOMIC DNA]</scope>
    <source>
        <strain evidence="7">IBCAS-2021</strain>
        <tissue evidence="7">Leaf</tissue>
    </source>
</reference>
<dbReference type="PANTHER" id="PTHR46476:SF13">
    <property type="entry name" value="2, PUTATIVE, EXPRESSED-RELATED"/>
    <property type="match status" value="1"/>
</dbReference>
<evidence type="ECO:0000313" key="8">
    <source>
        <dbReference type="Proteomes" id="UP000825729"/>
    </source>
</evidence>
<dbReference type="InterPro" id="IPR017853">
    <property type="entry name" value="GH"/>
</dbReference>
<protein>
    <recommendedName>
        <fullName evidence="6">GH18 domain-containing protein</fullName>
    </recommendedName>
</protein>
<dbReference type="PROSITE" id="PS51910">
    <property type="entry name" value="GH18_2"/>
    <property type="match status" value="1"/>
</dbReference>
<organism evidence="7 8">
    <name type="scientific">Aristolochia fimbriata</name>
    <name type="common">White veined hardy Dutchman's pipe vine</name>
    <dbReference type="NCBI Taxonomy" id="158543"/>
    <lineage>
        <taxon>Eukaryota</taxon>
        <taxon>Viridiplantae</taxon>
        <taxon>Streptophyta</taxon>
        <taxon>Embryophyta</taxon>
        <taxon>Tracheophyta</taxon>
        <taxon>Spermatophyta</taxon>
        <taxon>Magnoliopsida</taxon>
        <taxon>Magnoliidae</taxon>
        <taxon>Piperales</taxon>
        <taxon>Aristolochiaceae</taxon>
        <taxon>Aristolochia</taxon>
    </lineage>
</organism>
<dbReference type="EMBL" id="JAINDJ010000003">
    <property type="protein sequence ID" value="KAG9453750.1"/>
    <property type="molecule type" value="Genomic_DNA"/>
</dbReference>
<dbReference type="PROSITE" id="PS01095">
    <property type="entry name" value="GH18_1"/>
    <property type="match status" value="1"/>
</dbReference>
<evidence type="ECO:0000256" key="4">
    <source>
        <dbReference type="RuleBase" id="RU004453"/>
    </source>
</evidence>
<keyword evidence="8" id="KW-1185">Reference proteome</keyword>
<dbReference type="Proteomes" id="UP000825729">
    <property type="component" value="Unassembled WGS sequence"/>
</dbReference>
<keyword evidence="2 3" id="KW-0326">Glycosidase</keyword>
<evidence type="ECO:0000259" key="6">
    <source>
        <dbReference type="PROSITE" id="PS51910"/>
    </source>
</evidence>
<evidence type="ECO:0000256" key="2">
    <source>
        <dbReference type="ARBA" id="ARBA00023295"/>
    </source>
</evidence>
<dbReference type="SUPFAM" id="SSF51445">
    <property type="entry name" value="(Trans)glycosidases"/>
    <property type="match status" value="1"/>
</dbReference>
<keyword evidence="5" id="KW-1133">Transmembrane helix</keyword>
<dbReference type="InterPro" id="IPR000677">
    <property type="entry name" value="Chitinase-like"/>
</dbReference>
<keyword evidence="5" id="KW-0472">Membrane</keyword>
<dbReference type="CDD" id="cd06544">
    <property type="entry name" value="GH18_narbonin"/>
    <property type="match status" value="1"/>
</dbReference>
<keyword evidence="1 3" id="KW-0378">Hydrolase</keyword>
<dbReference type="InterPro" id="IPR001223">
    <property type="entry name" value="Glyco_hydro18_cat"/>
</dbReference>
<keyword evidence="5" id="KW-0812">Transmembrane</keyword>
<comment type="similarity">
    <text evidence="4">Belongs to the glycosyl hydrolase 18 family.</text>
</comment>
<comment type="caution">
    <text evidence="7">The sequence shown here is derived from an EMBL/GenBank/DDBJ whole genome shotgun (WGS) entry which is preliminary data.</text>
</comment>
<feature type="transmembrane region" description="Helical" evidence="5">
    <location>
        <begin position="6"/>
        <end position="28"/>
    </location>
</feature>
<dbReference type="InterPro" id="IPR001579">
    <property type="entry name" value="Glyco_hydro_18_chit_AS"/>
</dbReference>
<dbReference type="PANTHER" id="PTHR46476">
    <property type="entry name" value="CHITINASE 2-LIKE"/>
    <property type="match status" value="1"/>
</dbReference>
<dbReference type="GO" id="GO:0005975">
    <property type="term" value="P:carbohydrate metabolic process"/>
    <property type="evidence" value="ECO:0007669"/>
    <property type="project" value="InterPro"/>
</dbReference>
<dbReference type="GO" id="GO:0004553">
    <property type="term" value="F:hydrolase activity, hydrolyzing O-glycosyl compounds"/>
    <property type="evidence" value="ECO:0007669"/>
    <property type="project" value="InterPro"/>
</dbReference>